<organism evidence="2 3">
    <name type="scientific">Streptomyces rhizosphaericus</name>
    <dbReference type="NCBI Taxonomy" id="114699"/>
    <lineage>
        <taxon>Bacteria</taxon>
        <taxon>Bacillati</taxon>
        <taxon>Actinomycetota</taxon>
        <taxon>Actinomycetes</taxon>
        <taxon>Kitasatosporales</taxon>
        <taxon>Streptomycetaceae</taxon>
        <taxon>Streptomyces</taxon>
        <taxon>Streptomyces violaceusniger group</taxon>
    </lineage>
</organism>
<protein>
    <recommendedName>
        <fullName evidence="4">Transposase Helix-turn-helix domain-containing protein</fullName>
    </recommendedName>
</protein>
<dbReference type="EMBL" id="BAAAID010000065">
    <property type="protein sequence ID" value="GAA0950265.1"/>
    <property type="molecule type" value="Genomic_DNA"/>
</dbReference>
<reference evidence="2 3" key="1">
    <citation type="journal article" date="2019" name="Int. J. Syst. Evol. Microbiol.">
        <title>The Global Catalogue of Microorganisms (GCM) 10K type strain sequencing project: providing services to taxonomists for standard genome sequencing and annotation.</title>
        <authorList>
            <consortium name="The Broad Institute Genomics Platform"/>
            <consortium name="The Broad Institute Genome Sequencing Center for Infectious Disease"/>
            <person name="Wu L."/>
            <person name="Ma J."/>
        </authorList>
    </citation>
    <scope>NUCLEOTIDE SEQUENCE [LARGE SCALE GENOMIC DNA]</scope>
    <source>
        <strain evidence="2 3">JCM 11444</strain>
    </source>
</reference>
<evidence type="ECO:0008006" key="4">
    <source>
        <dbReference type="Google" id="ProtNLM"/>
    </source>
</evidence>
<sequence length="114" mass="12992">MSENQRLRVTTGVTYTAVLDFSRETVLCLARLLEAERRARGTRRATRRLGPFKQAVLVLRRLLDNTRIAQLAADNGISGRAATATSWRGSPYSTPRARRWRRPSRARKRPATRT</sequence>
<keyword evidence="3" id="KW-1185">Reference proteome</keyword>
<gene>
    <name evidence="2" type="ORF">GCM10009575_073300</name>
</gene>
<evidence type="ECO:0000313" key="3">
    <source>
        <dbReference type="Proteomes" id="UP001500418"/>
    </source>
</evidence>
<name>A0ABN1R1W5_9ACTN</name>
<dbReference type="Proteomes" id="UP001500418">
    <property type="component" value="Unassembled WGS sequence"/>
</dbReference>
<feature type="region of interest" description="Disordered" evidence="1">
    <location>
        <begin position="80"/>
        <end position="114"/>
    </location>
</feature>
<comment type="caution">
    <text evidence="2">The sequence shown here is derived from an EMBL/GenBank/DDBJ whole genome shotgun (WGS) entry which is preliminary data.</text>
</comment>
<feature type="compositionally biased region" description="Polar residues" evidence="1">
    <location>
        <begin position="83"/>
        <end position="93"/>
    </location>
</feature>
<evidence type="ECO:0000256" key="1">
    <source>
        <dbReference type="SAM" id="MobiDB-lite"/>
    </source>
</evidence>
<evidence type="ECO:0000313" key="2">
    <source>
        <dbReference type="EMBL" id="GAA0950265.1"/>
    </source>
</evidence>
<accession>A0ABN1R1W5</accession>
<proteinExistence type="predicted"/>
<feature type="compositionally biased region" description="Basic residues" evidence="1">
    <location>
        <begin position="96"/>
        <end position="114"/>
    </location>
</feature>